<dbReference type="GO" id="GO:0046872">
    <property type="term" value="F:metal ion binding"/>
    <property type="evidence" value="ECO:0007669"/>
    <property type="project" value="UniProtKB-KW"/>
</dbReference>
<dbReference type="STRING" id="1160509.A0A3N4HUI3"/>
<keyword evidence="7" id="KW-1185">Reference proteome</keyword>
<dbReference type="PROSITE" id="PS00497">
    <property type="entry name" value="TYROSINASE_1"/>
    <property type="match status" value="1"/>
</dbReference>
<sequence>MVALTSILSWTSLITLVASAALPEPSTDIDVFSHGPKKPQPKCKQVLKRRAWHKLTNREKKSYLDAVVCLMNKPTKTKLPFAVSRFDDFIKLHQLQANRIHGDGWFLPFHRIQMARYEQVLRSECGYKGAQPYWDEPRDAGRFSTAEIFDDEFGFGGDGSGELGGPIYIYIYGLRSPITTGPFATYTLHTGPGYKNIPHCIWRQIADIPSSASAQQWIDRCMALSTYAEFWPCVENGIMPGSTFPPPPPGFLEGELPPWPPGNVSVFPGDGEFVFAISPHNGGHVGVGGEMGNPVSSPGDPLFYMHHTFLDRIWWMWQKKDLGRRVGDIAGYTSQTPLDGKWVNATLEDELDMMGIGGNVRVREVMDSRGLCVEYD</sequence>
<dbReference type="InterPro" id="IPR008922">
    <property type="entry name" value="Di-copper_centre_dom_sf"/>
</dbReference>
<organism evidence="6 7">
    <name type="scientific">Ascobolus immersus RN42</name>
    <dbReference type="NCBI Taxonomy" id="1160509"/>
    <lineage>
        <taxon>Eukaryota</taxon>
        <taxon>Fungi</taxon>
        <taxon>Dikarya</taxon>
        <taxon>Ascomycota</taxon>
        <taxon>Pezizomycotina</taxon>
        <taxon>Pezizomycetes</taxon>
        <taxon>Pezizales</taxon>
        <taxon>Ascobolaceae</taxon>
        <taxon>Ascobolus</taxon>
    </lineage>
</organism>
<dbReference type="SUPFAM" id="SSF48056">
    <property type="entry name" value="Di-copper centre-containing domain"/>
    <property type="match status" value="1"/>
</dbReference>
<keyword evidence="1" id="KW-0479">Metal-binding</keyword>
<dbReference type="AlphaFoldDB" id="A0A3N4HUI3"/>
<dbReference type="PRINTS" id="PR00092">
    <property type="entry name" value="TYROSINASE"/>
</dbReference>
<keyword evidence="2" id="KW-0186">Copper</keyword>
<dbReference type="GO" id="GO:0016491">
    <property type="term" value="F:oxidoreductase activity"/>
    <property type="evidence" value="ECO:0007669"/>
    <property type="project" value="InterPro"/>
</dbReference>
<gene>
    <name evidence="6" type="ORF">BJ508DRAFT_417694</name>
</gene>
<dbReference type="PANTHER" id="PTHR11474">
    <property type="entry name" value="TYROSINASE FAMILY MEMBER"/>
    <property type="match status" value="1"/>
</dbReference>
<evidence type="ECO:0000259" key="4">
    <source>
        <dbReference type="PROSITE" id="PS00497"/>
    </source>
</evidence>
<protein>
    <submittedName>
        <fullName evidence="6">Di-copper centre-containing protein</fullName>
    </submittedName>
</protein>
<accession>A0A3N4HUI3</accession>
<feature type="chain" id="PRO_5018076021" evidence="3">
    <location>
        <begin position="21"/>
        <end position="376"/>
    </location>
</feature>
<feature type="domain" description="Tyrosinase copper-binding" evidence="4">
    <location>
        <begin position="101"/>
        <end position="118"/>
    </location>
</feature>
<evidence type="ECO:0000259" key="5">
    <source>
        <dbReference type="PROSITE" id="PS00498"/>
    </source>
</evidence>
<dbReference type="PROSITE" id="PS00498">
    <property type="entry name" value="TYROSINASE_2"/>
    <property type="match status" value="1"/>
</dbReference>
<dbReference type="PANTHER" id="PTHR11474:SF126">
    <property type="entry name" value="TYROSINASE-LIKE PROTEIN TYR-1-RELATED"/>
    <property type="match status" value="1"/>
</dbReference>
<evidence type="ECO:0000256" key="1">
    <source>
        <dbReference type="ARBA" id="ARBA00022723"/>
    </source>
</evidence>
<dbReference type="InterPro" id="IPR002227">
    <property type="entry name" value="Tyrosinase_Cu-bd"/>
</dbReference>
<feature type="domain" description="Tyrosinase copper-binding" evidence="5">
    <location>
        <begin position="300"/>
        <end position="311"/>
    </location>
</feature>
<dbReference type="Gene3D" id="1.10.1280.10">
    <property type="entry name" value="Di-copper center containing domain from catechol oxidase"/>
    <property type="match status" value="1"/>
</dbReference>
<dbReference type="Proteomes" id="UP000275078">
    <property type="component" value="Unassembled WGS sequence"/>
</dbReference>
<dbReference type="EMBL" id="ML119749">
    <property type="protein sequence ID" value="RPA76178.1"/>
    <property type="molecule type" value="Genomic_DNA"/>
</dbReference>
<name>A0A3N4HUI3_ASCIM</name>
<evidence type="ECO:0000256" key="2">
    <source>
        <dbReference type="ARBA" id="ARBA00023008"/>
    </source>
</evidence>
<dbReference type="OrthoDB" id="6132182at2759"/>
<evidence type="ECO:0000313" key="6">
    <source>
        <dbReference type="EMBL" id="RPA76178.1"/>
    </source>
</evidence>
<reference evidence="6 7" key="1">
    <citation type="journal article" date="2018" name="Nat. Ecol. Evol.">
        <title>Pezizomycetes genomes reveal the molecular basis of ectomycorrhizal truffle lifestyle.</title>
        <authorList>
            <person name="Murat C."/>
            <person name="Payen T."/>
            <person name="Noel B."/>
            <person name="Kuo A."/>
            <person name="Morin E."/>
            <person name="Chen J."/>
            <person name="Kohler A."/>
            <person name="Krizsan K."/>
            <person name="Balestrini R."/>
            <person name="Da Silva C."/>
            <person name="Montanini B."/>
            <person name="Hainaut M."/>
            <person name="Levati E."/>
            <person name="Barry K.W."/>
            <person name="Belfiori B."/>
            <person name="Cichocki N."/>
            <person name="Clum A."/>
            <person name="Dockter R.B."/>
            <person name="Fauchery L."/>
            <person name="Guy J."/>
            <person name="Iotti M."/>
            <person name="Le Tacon F."/>
            <person name="Lindquist E.A."/>
            <person name="Lipzen A."/>
            <person name="Malagnac F."/>
            <person name="Mello A."/>
            <person name="Molinier V."/>
            <person name="Miyauchi S."/>
            <person name="Poulain J."/>
            <person name="Riccioni C."/>
            <person name="Rubini A."/>
            <person name="Sitrit Y."/>
            <person name="Splivallo R."/>
            <person name="Traeger S."/>
            <person name="Wang M."/>
            <person name="Zifcakova L."/>
            <person name="Wipf D."/>
            <person name="Zambonelli A."/>
            <person name="Paolocci F."/>
            <person name="Nowrousian M."/>
            <person name="Ottonello S."/>
            <person name="Baldrian P."/>
            <person name="Spatafora J.W."/>
            <person name="Henrissat B."/>
            <person name="Nagy L.G."/>
            <person name="Aury J.M."/>
            <person name="Wincker P."/>
            <person name="Grigoriev I.V."/>
            <person name="Bonfante P."/>
            <person name="Martin F.M."/>
        </authorList>
    </citation>
    <scope>NUCLEOTIDE SEQUENCE [LARGE SCALE GENOMIC DNA]</scope>
    <source>
        <strain evidence="6 7">RN42</strain>
    </source>
</reference>
<evidence type="ECO:0000256" key="3">
    <source>
        <dbReference type="SAM" id="SignalP"/>
    </source>
</evidence>
<feature type="signal peptide" evidence="3">
    <location>
        <begin position="1"/>
        <end position="20"/>
    </location>
</feature>
<evidence type="ECO:0000313" key="7">
    <source>
        <dbReference type="Proteomes" id="UP000275078"/>
    </source>
</evidence>
<dbReference type="InterPro" id="IPR050316">
    <property type="entry name" value="Tyrosinase/Hemocyanin"/>
</dbReference>
<keyword evidence="3" id="KW-0732">Signal</keyword>
<proteinExistence type="predicted"/>
<dbReference type="Pfam" id="PF00264">
    <property type="entry name" value="Tyrosinase"/>
    <property type="match status" value="1"/>
</dbReference>